<keyword evidence="1" id="KW-0812">Transmembrane</keyword>
<feature type="transmembrane region" description="Helical" evidence="1">
    <location>
        <begin position="6"/>
        <end position="28"/>
    </location>
</feature>
<organism evidence="2 3">
    <name type="scientific">Paraburkholderia caffeinilytica</name>
    <dbReference type="NCBI Taxonomy" id="1761016"/>
    <lineage>
        <taxon>Bacteria</taxon>
        <taxon>Pseudomonadati</taxon>
        <taxon>Pseudomonadota</taxon>
        <taxon>Betaproteobacteria</taxon>
        <taxon>Burkholderiales</taxon>
        <taxon>Burkholderiaceae</taxon>
        <taxon>Paraburkholderia</taxon>
    </lineage>
</organism>
<keyword evidence="1" id="KW-1133">Transmembrane helix</keyword>
<keyword evidence="1" id="KW-0472">Membrane</keyword>
<evidence type="ECO:0008006" key="4">
    <source>
        <dbReference type="Google" id="ProtNLM"/>
    </source>
</evidence>
<keyword evidence="3" id="KW-1185">Reference proteome</keyword>
<dbReference type="Pfam" id="PF14023">
    <property type="entry name" value="Bestrophin-like"/>
    <property type="match status" value="1"/>
</dbReference>
<evidence type="ECO:0000313" key="2">
    <source>
        <dbReference type="EMBL" id="GGC18425.1"/>
    </source>
</evidence>
<dbReference type="RefSeq" id="WP_115780781.1">
    <property type="nucleotide sequence ID" value="NZ_BMHL01000001.1"/>
</dbReference>
<proteinExistence type="predicted"/>
<protein>
    <recommendedName>
        <fullName evidence="4">DUF4239 domain-containing protein</fullName>
    </recommendedName>
</protein>
<dbReference type="Proteomes" id="UP000602004">
    <property type="component" value="Unassembled WGS sequence"/>
</dbReference>
<gene>
    <name evidence="2" type="ORF">GCM10011400_00850</name>
</gene>
<evidence type="ECO:0000313" key="3">
    <source>
        <dbReference type="Proteomes" id="UP000602004"/>
    </source>
</evidence>
<sequence>MSDFVIASIVFVCVFGSALLGLYLRTILPQHHLGDDSVGVVKLSTGLIATMAALVLGLLISSAKSSFETVNSELVHNAAGVVRLDRVLAQYGPETQEIRGLVKQSYGTWIQTLASRDPAKVAALGSVEALREVEGLQHKLKELSPRNAEQHELQTNAIQIADEVLAVRGLALLQAVNSLPIPLLVALVLWLAIIFGAFGMLTPANATVIAALFMSALSTSVAIFLILEMTKPLDGLFTVSFAPLRAVLAILAQ</sequence>
<feature type="transmembrane region" description="Helical" evidence="1">
    <location>
        <begin position="179"/>
        <end position="201"/>
    </location>
</feature>
<comment type="caution">
    <text evidence="2">The sequence shown here is derived from an EMBL/GenBank/DDBJ whole genome shotgun (WGS) entry which is preliminary data.</text>
</comment>
<dbReference type="EMBL" id="BMHL01000001">
    <property type="protein sequence ID" value="GGC18425.1"/>
    <property type="molecule type" value="Genomic_DNA"/>
</dbReference>
<feature type="transmembrane region" description="Helical" evidence="1">
    <location>
        <begin position="40"/>
        <end position="60"/>
    </location>
</feature>
<feature type="transmembrane region" description="Helical" evidence="1">
    <location>
        <begin position="208"/>
        <end position="227"/>
    </location>
</feature>
<evidence type="ECO:0000256" key="1">
    <source>
        <dbReference type="SAM" id="Phobius"/>
    </source>
</evidence>
<reference evidence="3" key="1">
    <citation type="journal article" date="2019" name="Int. J. Syst. Evol. Microbiol.">
        <title>The Global Catalogue of Microorganisms (GCM) 10K type strain sequencing project: providing services to taxonomists for standard genome sequencing and annotation.</title>
        <authorList>
            <consortium name="The Broad Institute Genomics Platform"/>
            <consortium name="The Broad Institute Genome Sequencing Center for Infectious Disease"/>
            <person name="Wu L."/>
            <person name="Ma J."/>
        </authorList>
    </citation>
    <scope>NUCLEOTIDE SEQUENCE [LARGE SCALE GENOMIC DNA]</scope>
    <source>
        <strain evidence="3">CGMCC 1.15103</strain>
    </source>
</reference>
<name>A0ABQ1L6B1_9BURK</name>
<accession>A0ABQ1L6B1</accession>
<dbReference type="InterPro" id="IPR025333">
    <property type="entry name" value="DUF4239"/>
</dbReference>